<organism evidence="1 2">
    <name type="scientific">Pseudoduganella rivuli</name>
    <dbReference type="NCBI Taxonomy" id="2666085"/>
    <lineage>
        <taxon>Bacteria</taxon>
        <taxon>Pseudomonadati</taxon>
        <taxon>Pseudomonadota</taxon>
        <taxon>Betaproteobacteria</taxon>
        <taxon>Burkholderiales</taxon>
        <taxon>Oxalobacteraceae</taxon>
        <taxon>Telluria group</taxon>
        <taxon>Pseudoduganella</taxon>
    </lineage>
</organism>
<evidence type="ECO:0000313" key="1">
    <source>
        <dbReference type="EMBL" id="MRV72274.1"/>
    </source>
</evidence>
<evidence type="ECO:0000313" key="2">
    <source>
        <dbReference type="Proteomes" id="UP000446768"/>
    </source>
</evidence>
<comment type="caution">
    <text evidence="1">The sequence shown here is derived from an EMBL/GenBank/DDBJ whole genome shotgun (WGS) entry which is preliminary data.</text>
</comment>
<reference evidence="1 2" key="1">
    <citation type="submission" date="2019-11" db="EMBL/GenBank/DDBJ databases">
        <title>Novel species isolated from a subtropical stream in China.</title>
        <authorList>
            <person name="Lu H."/>
        </authorList>
    </citation>
    <scope>NUCLEOTIDE SEQUENCE [LARGE SCALE GENOMIC DNA]</scope>
    <source>
        <strain evidence="1 2">FT92W</strain>
    </source>
</reference>
<name>A0A7X2ILY0_9BURK</name>
<sequence length="64" mass="7036">MAKSEPKIPVVFRDTAFKSRTLVLPNGAVHRVLQGHIRAASPELIAHLDQHAEFERVPVVRAAG</sequence>
<keyword evidence="2" id="KW-1185">Reference proteome</keyword>
<dbReference type="EMBL" id="WKJJ01000006">
    <property type="protein sequence ID" value="MRV72274.1"/>
    <property type="molecule type" value="Genomic_DNA"/>
</dbReference>
<dbReference type="Proteomes" id="UP000446768">
    <property type="component" value="Unassembled WGS sequence"/>
</dbReference>
<dbReference type="AlphaFoldDB" id="A0A7X2ILY0"/>
<proteinExistence type="predicted"/>
<dbReference type="RefSeq" id="WP_154373672.1">
    <property type="nucleotide sequence ID" value="NZ_WKJJ01000006.1"/>
</dbReference>
<accession>A0A7X2ILY0</accession>
<protein>
    <submittedName>
        <fullName evidence="1">Uncharacterized protein</fullName>
    </submittedName>
</protein>
<gene>
    <name evidence="1" type="ORF">GJ700_11165</name>
</gene>